<reference evidence="3" key="1">
    <citation type="submission" date="2016-10" db="EMBL/GenBank/DDBJ databases">
        <authorList>
            <person name="Varghese N."/>
            <person name="Submissions S."/>
        </authorList>
    </citation>
    <scope>NUCLEOTIDE SEQUENCE [LARGE SCALE GENOMIC DNA]</scope>
    <source>
        <strain evidence="3">IBRC-M 10761</strain>
    </source>
</reference>
<dbReference type="InterPro" id="IPR041698">
    <property type="entry name" value="Methyltransf_25"/>
</dbReference>
<keyword evidence="2" id="KW-0808">Transferase</keyword>
<keyword evidence="2" id="KW-0489">Methyltransferase</keyword>
<dbReference type="InterPro" id="IPR029063">
    <property type="entry name" value="SAM-dependent_MTases_sf"/>
</dbReference>
<dbReference type="Gene3D" id="3.40.50.150">
    <property type="entry name" value="Vaccinia Virus protein VP39"/>
    <property type="match status" value="1"/>
</dbReference>
<protein>
    <submittedName>
        <fullName evidence="2">Methyltransferase domain-containing protein</fullName>
    </submittedName>
</protein>
<organism evidence="2 3">
    <name type="scientific">Cyclobacterium xiamenense</name>
    <dbReference type="NCBI Taxonomy" id="1297121"/>
    <lineage>
        <taxon>Bacteria</taxon>
        <taxon>Pseudomonadati</taxon>
        <taxon>Bacteroidota</taxon>
        <taxon>Cytophagia</taxon>
        <taxon>Cytophagales</taxon>
        <taxon>Cyclobacteriaceae</taxon>
        <taxon>Cyclobacterium</taxon>
    </lineage>
</organism>
<dbReference type="GO" id="GO:0008168">
    <property type="term" value="F:methyltransferase activity"/>
    <property type="evidence" value="ECO:0007669"/>
    <property type="project" value="UniProtKB-KW"/>
</dbReference>
<dbReference type="STRING" id="1416801.SAMN05192553_103140"/>
<proteinExistence type="predicted"/>
<keyword evidence="3" id="KW-1185">Reference proteome</keyword>
<evidence type="ECO:0000313" key="3">
    <source>
        <dbReference type="Proteomes" id="UP000199403"/>
    </source>
</evidence>
<sequence length="226" mass="26268">MIGLRKRIAADPYCLIAPVYEFFSHLVFGRDFQRSKTAFLERIQPGNTVLVLGGGTGSILPQLVNRCGTSGRILYMETSREMLRRSRQQLEPSATAQVEWIHSSQVSDLPALKVDAIISHYLLDVLSDRDIDRLFREIQPRIHSETRWIFADFFPKADREWLLFAMIYLFRLLTRHPRKDLPEYHSYFQKWAWKQVDSATFQGGFFQAICYKPAPKSINLPITSLK</sequence>
<dbReference type="GO" id="GO:0032259">
    <property type="term" value="P:methylation"/>
    <property type="evidence" value="ECO:0007669"/>
    <property type="project" value="UniProtKB-KW"/>
</dbReference>
<dbReference type="OrthoDB" id="836632at2"/>
<dbReference type="EMBL" id="FNZH01000003">
    <property type="protein sequence ID" value="SEJ30384.1"/>
    <property type="molecule type" value="Genomic_DNA"/>
</dbReference>
<dbReference type="SUPFAM" id="SSF53335">
    <property type="entry name" value="S-adenosyl-L-methionine-dependent methyltransferases"/>
    <property type="match status" value="1"/>
</dbReference>
<evidence type="ECO:0000313" key="2">
    <source>
        <dbReference type="EMBL" id="SEJ30384.1"/>
    </source>
</evidence>
<dbReference type="Pfam" id="PF13649">
    <property type="entry name" value="Methyltransf_25"/>
    <property type="match status" value="1"/>
</dbReference>
<accession>A0A1H6XS11</accession>
<name>A0A1H6XS11_9BACT</name>
<dbReference type="Proteomes" id="UP000199403">
    <property type="component" value="Unassembled WGS sequence"/>
</dbReference>
<evidence type="ECO:0000259" key="1">
    <source>
        <dbReference type="Pfam" id="PF13649"/>
    </source>
</evidence>
<feature type="domain" description="Methyltransferase" evidence="1">
    <location>
        <begin position="49"/>
        <end position="139"/>
    </location>
</feature>
<dbReference type="AlphaFoldDB" id="A0A1H6XS11"/>
<dbReference type="CDD" id="cd02440">
    <property type="entry name" value="AdoMet_MTases"/>
    <property type="match status" value="1"/>
</dbReference>
<gene>
    <name evidence="2" type="ORF">SAMN05192553_103140</name>
</gene>